<accession>A0AAW2GYC8</accession>
<dbReference type="AlphaFoldDB" id="A0AAW2GYC8"/>
<reference evidence="1 2" key="1">
    <citation type="submission" date="2023-03" db="EMBL/GenBank/DDBJ databases">
        <title>High recombination rates correlate with genetic variation in Cardiocondyla obscurior ants.</title>
        <authorList>
            <person name="Errbii M."/>
        </authorList>
    </citation>
    <scope>NUCLEOTIDE SEQUENCE [LARGE SCALE GENOMIC DNA]</scope>
    <source>
        <strain evidence="1">Alpha-2009</strain>
        <tissue evidence="1">Whole body</tissue>
    </source>
</reference>
<protein>
    <submittedName>
        <fullName evidence="1">Uncharacterized protein</fullName>
    </submittedName>
</protein>
<dbReference type="EMBL" id="JADYXP020000001">
    <property type="protein sequence ID" value="KAL0132322.1"/>
    <property type="molecule type" value="Genomic_DNA"/>
</dbReference>
<evidence type="ECO:0000313" key="2">
    <source>
        <dbReference type="Proteomes" id="UP001430953"/>
    </source>
</evidence>
<comment type="caution">
    <text evidence="1">The sequence shown here is derived from an EMBL/GenBank/DDBJ whole genome shotgun (WGS) entry which is preliminary data.</text>
</comment>
<name>A0AAW2GYC8_9HYME</name>
<dbReference type="Proteomes" id="UP001430953">
    <property type="component" value="Unassembled WGS sequence"/>
</dbReference>
<proteinExistence type="predicted"/>
<gene>
    <name evidence="1" type="ORF">PUN28_000246</name>
</gene>
<evidence type="ECO:0000313" key="1">
    <source>
        <dbReference type="EMBL" id="KAL0132322.1"/>
    </source>
</evidence>
<organism evidence="1 2">
    <name type="scientific">Cardiocondyla obscurior</name>
    <dbReference type="NCBI Taxonomy" id="286306"/>
    <lineage>
        <taxon>Eukaryota</taxon>
        <taxon>Metazoa</taxon>
        <taxon>Ecdysozoa</taxon>
        <taxon>Arthropoda</taxon>
        <taxon>Hexapoda</taxon>
        <taxon>Insecta</taxon>
        <taxon>Pterygota</taxon>
        <taxon>Neoptera</taxon>
        <taxon>Endopterygota</taxon>
        <taxon>Hymenoptera</taxon>
        <taxon>Apocrita</taxon>
        <taxon>Aculeata</taxon>
        <taxon>Formicoidea</taxon>
        <taxon>Formicidae</taxon>
        <taxon>Myrmicinae</taxon>
        <taxon>Cardiocondyla</taxon>
    </lineage>
</organism>
<sequence length="142" mass="15737">MSCTLLPRRRSAFATPGGRPRQAAVALLSPPHCGAPSFIWKKVKTRGIREKTAIRKIFSKEDLESNNADLESTEQQQQLWETFSNEAVLKLVVPTSSVFIKIRGMKEKAVAWKALNNCGLECIGQLSTIVIKTGRIRETIAA</sequence>
<keyword evidence="2" id="KW-1185">Reference proteome</keyword>